<name>A0A6A0B162_9ACTN</name>
<gene>
    <name evidence="2" type="ORF">SCWH03_52530</name>
</gene>
<dbReference type="Proteomes" id="UP000484988">
    <property type="component" value="Unassembled WGS sequence"/>
</dbReference>
<dbReference type="NCBIfam" id="NF033572">
    <property type="entry name" value="transpos_ISKra4"/>
    <property type="match status" value="1"/>
</dbReference>
<evidence type="ECO:0000313" key="2">
    <source>
        <dbReference type="EMBL" id="GFH38989.1"/>
    </source>
</evidence>
<feature type="compositionally biased region" description="Basic and acidic residues" evidence="1">
    <location>
        <begin position="131"/>
        <end position="143"/>
    </location>
</feature>
<organism evidence="2 3">
    <name type="scientific">Streptomyces pacificus</name>
    <dbReference type="NCBI Taxonomy" id="2705029"/>
    <lineage>
        <taxon>Bacteria</taxon>
        <taxon>Bacillati</taxon>
        <taxon>Actinomycetota</taxon>
        <taxon>Actinomycetes</taxon>
        <taxon>Kitasatosporales</taxon>
        <taxon>Streptomycetaceae</taxon>
        <taxon>Streptomyces</taxon>
    </lineage>
</organism>
<protein>
    <recommendedName>
        <fullName evidence="4">ISKra4 family transposase</fullName>
    </recommendedName>
</protein>
<reference evidence="2 3" key="1">
    <citation type="submission" date="2020-02" db="EMBL/GenBank/DDBJ databases">
        <title>Whole Genome Shotgun Sequence of Streptomyces sp. strain CWH03.</title>
        <authorList>
            <person name="Dohra H."/>
            <person name="Kodani S."/>
            <person name="Yamamura H."/>
        </authorList>
    </citation>
    <scope>NUCLEOTIDE SEQUENCE [LARGE SCALE GENOMIC DNA]</scope>
    <source>
        <strain evidence="2 3">CWH03</strain>
    </source>
</reference>
<evidence type="ECO:0000256" key="1">
    <source>
        <dbReference type="SAM" id="MobiDB-lite"/>
    </source>
</evidence>
<evidence type="ECO:0000313" key="3">
    <source>
        <dbReference type="Proteomes" id="UP000484988"/>
    </source>
</evidence>
<feature type="region of interest" description="Disordered" evidence="1">
    <location>
        <begin position="121"/>
        <end position="146"/>
    </location>
</feature>
<comment type="caution">
    <text evidence="2">The sequence shown here is derived from an EMBL/GenBank/DDBJ whole genome shotgun (WGS) entry which is preliminary data.</text>
</comment>
<proteinExistence type="predicted"/>
<evidence type="ECO:0008006" key="4">
    <source>
        <dbReference type="Google" id="ProtNLM"/>
    </source>
</evidence>
<sequence length="370" mass="40705">MRGSFEAAVAAIERTTGTHMGKRQVEQLVQRAAADVDDFYAYARSSGSGSGSEEMLLVLSADSKGIVMRPEALREETRRAAAKKAASGGGPFATRLAGGEKNGRKRMATVGAVYDLAPMPREPGDVIRGGDNTDRTDRPERSRARAKWLTASVERDAEQVIGTVFDEAERRGPDREREWVMLVDGARHQLDLIHDQCDVRGTEVRILIDFVHVIEYLWGAAWCFFARTDPAAEAWVGQTALRVLGGEAAQVTDALEAQADAEELDDQRRSGVDKAVGYLRAKLPYLGCDIALAEGWPIATGVIEGACRHLIKDRMDITGARWGLAGAEAVLKLRAVISNGDFEEYWEYHTQREHLRVHAIRYRDGLTLAA</sequence>
<keyword evidence="3" id="KW-1185">Reference proteome</keyword>
<accession>A0A6A0B162</accession>
<dbReference type="AlphaFoldDB" id="A0A6A0B162"/>
<dbReference type="EMBL" id="BLLG01000022">
    <property type="protein sequence ID" value="GFH38989.1"/>
    <property type="molecule type" value="Genomic_DNA"/>
</dbReference>